<comment type="function">
    <text evidence="1">Reversibly catalyzes the transfer of the carbamoyl group from carbamoyl phosphate (CP) to the N(epsilon) atom of ornithine (ORN) to produce L-citrulline.</text>
</comment>
<evidence type="ECO:0000256" key="2">
    <source>
        <dbReference type="ARBA" id="ARBA00022679"/>
    </source>
</evidence>
<name>A0ABW8MF57_9BURK</name>
<protein>
    <submittedName>
        <fullName evidence="5">Ornithine carbamoyltransferase</fullName>
        <ecNumber evidence="5">2.1.3.3</ecNumber>
    </submittedName>
</protein>
<feature type="domain" description="Aspartate/ornithine carbamoyltransferase carbamoyl-P binding" evidence="4">
    <location>
        <begin position="3"/>
        <end position="102"/>
    </location>
</feature>
<evidence type="ECO:0000256" key="1">
    <source>
        <dbReference type="ARBA" id="ARBA00003822"/>
    </source>
</evidence>
<dbReference type="GO" id="GO:0004585">
    <property type="term" value="F:ornithine carbamoyltransferase activity"/>
    <property type="evidence" value="ECO:0007669"/>
    <property type="project" value="UniProtKB-EC"/>
</dbReference>
<dbReference type="PANTHER" id="PTHR45753:SF3">
    <property type="entry name" value="ORNITHINE TRANSCARBAMYLASE, MITOCHONDRIAL"/>
    <property type="match status" value="1"/>
</dbReference>
<dbReference type="InterPro" id="IPR036901">
    <property type="entry name" value="Asp/Orn_carbamoylTrfase_sf"/>
</dbReference>
<dbReference type="Pfam" id="PF00185">
    <property type="entry name" value="OTCace"/>
    <property type="match status" value="1"/>
</dbReference>
<dbReference type="EC" id="2.1.3.3" evidence="5"/>
<dbReference type="InterPro" id="IPR006132">
    <property type="entry name" value="Asp/Orn_carbamoyltranf_P-bd"/>
</dbReference>
<sequence>MPQSLTGKCIGLVVNDTGWRNTTAFDLGIQSMGGLCVHAPLRWDTREDLEDLAAYLDNWFDGIVTRAPDLAVLRRLADLSRGPVINARTRHNHPCETLGDLAFYFHRHGTIDGIKVAVVSPESNILGSWIEAAAALPITVVQVYPERWHAPASPADTPRFYTSTDLNEISDADILVTDCWPEEANPEELSRYQITTDLLEQRRPGAEFLPCPPVSRGKEVSAGAMKHVSCRVVEAKAFLLHAQNAVLEQMFAAV</sequence>
<keyword evidence="2 5" id="KW-0808">Transferase</keyword>
<evidence type="ECO:0000259" key="3">
    <source>
        <dbReference type="Pfam" id="PF00185"/>
    </source>
</evidence>
<organism evidence="5 6">
    <name type="scientific">Caballeronia udeis</name>
    <dbReference type="NCBI Taxonomy" id="1232866"/>
    <lineage>
        <taxon>Bacteria</taxon>
        <taxon>Pseudomonadati</taxon>
        <taxon>Pseudomonadota</taxon>
        <taxon>Betaproteobacteria</taxon>
        <taxon>Burkholderiales</taxon>
        <taxon>Burkholderiaceae</taxon>
        <taxon>Caballeronia</taxon>
    </lineage>
</organism>
<dbReference type="Pfam" id="PF02729">
    <property type="entry name" value="OTCace_N"/>
    <property type="match status" value="1"/>
</dbReference>
<evidence type="ECO:0000313" key="6">
    <source>
        <dbReference type="Proteomes" id="UP001620514"/>
    </source>
</evidence>
<dbReference type="PANTHER" id="PTHR45753">
    <property type="entry name" value="ORNITHINE CARBAMOYLTRANSFERASE, MITOCHONDRIAL"/>
    <property type="match status" value="1"/>
</dbReference>
<reference evidence="5 6" key="1">
    <citation type="submission" date="2024-11" db="EMBL/GenBank/DDBJ databases">
        <title>Using genomics to understand microbial adaptation to soil warming.</title>
        <authorList>
            <person name="Deangelis K.M. PhD."/>
        </authorList>
    </citation>
    <scope>NUCLEOTIDE SEQUENCE [LARGE SCALE GENOMIC DNA]</scope>
    <source>
        <strain evidence="5 6">GAS97</strain>
    </source>
</reference>
<proteinExistence type="predicted"/>
<feature type="domain" description="Aspartate/ornithine carbamoyltransferase Asp/Orn-binding" evidence="3">
    <location>
        <begin position="112"/>
        <end position="249"/>
    </location>
</feature>
<dbReference type="Proteomes" id="UP001620514">
    <property type="component" value="Unassembled WGS sequence"/>
</dbReference>
<dbReference type="SUPFAM" id="SSF53671">
    <property type="entry name" value="Aspartate/ornithine carbamoyltransferase"/>
    <property type="match status" value="1"/>
</dbReference>
<comment type="caution">
    <text evidence="5">The sequence shown here is derived from an EMBL/GenBank/DDBJ whole genome shotgun (WGS) entry which is preliminary data.</text>
</comment>
<dbReference type="Gene3D" id="3.40.50.1370">
    <property type="entry name" value="Aspartate/ornithine carbamoyltransferase"/>
    <property type="match status" value="2"/>
</dbReference>
<dbReference type="EMBL" id="JBIYDN010000006">
    <property type="protein sequence ID" value="MFK4442309.1"/>
    <property type="molecule type" value="Genomic_DNA"/>
</dbReference>
<dbReference type="InterPro" id="IPR006131">
    <property type="entry name" value="Asp_carbamoyltransf_Asp/Orn-bd"/>
</dbReference>
<keyword evidence="6" id="KW-1185">Reference proteome</keyword>
<evidence type="ECO:0000313" key="5">
    <source>
        <dbReference type="EMBL" id="MFK4442309.1"/>
    </source>
</evidence>
<accession>A0ABW8MF57</accession>
<evidence type="ECO:0000259" key="4">
    <source>
        <dbReference type="Pfam" id="PF02729"/>
    </source>
</evidence>
<gene>
    <name evidence="5" type="ORF">ABH943_002325</name>
</gene>